<dbReference type="AlphaFoldDB" id="A0A0P1EPG2"/>
<organism evidence="2 3">
    <name type="scientific">Ruegeria atlantica</name>
    <dbReference type="NCBI Taxonomy" id="81569"/>
    <lineage>
        <taxon>Bacteria</taxon>
        <taxon>Pseudomonadati</taxon>
        <taxon>Pseudomonadota</taxon>
        <taxon>Alphaproteobacteria</taxon>
        <taxon>Rhodobacterales</taxon>
        <taxon>Roseobacteraceae</taxon>
        <taxon>Ruegeria</taxon>
    </lineage>
</organism>
<dbReference type="EMBL" id="CYPS01000046">
    <property type="protein sequence ID" value="CUH44478.1"/>
    <property type="molecule type" value="Genomic_DNA"/>
</dbReference>
<keyword evidence="1" id="KW-1133">Transmembrane helix</keyword>
<feature type="transmembrane region" description="Helical" evidence="1">
    <location>
        <begin position="85"/>
        <end position="108"/>
    </location>
</feature>
<dbReference type="InterPro" id="IPR005325">
    <property type="entry name" value="DUF308_memb"/>
</dbReference>
<dbReference type="PANTHER" id="PTHR34989">
    <property type="entry name" value="PROTEIN HDED"/>
    <property type="match status" value="1"/>
</dbReference>
<name>A0A0P1EPG2_9RHOB</name>
<dbReference type="RefSeq" id="WP_058274443.1">
    <property type="nucleotide sequence ID" value="NZ_CYPS01000046.1"/>
</dbReference>
<evidence type="ECO:0000313" key="2">
    <source>
        <dbReference type="EMBL" id="CUH44478.1"/>
    </source>
</evidence>
<reference evidence="3" key="1">
    <citation type="submission" date="2015-09" db="EMBL/GenBank/DDBJ databases">
        <authorList>
            <person name="Rodrigo-Torres L."/>
            <person name="Arahal D.R."/>
        </authorList>
    </citation>
    <scope>NUCLEOTIDE SEQUENCE [LARGE SCALE GENOMIC DNA]</scope>
    <source>
        <strain evidence="3">CECT 4293</strain>
    </source>
</reference>
<dbReference type="InterPro" id="IPR052712">
    <property type="entry name" value="Acid_resist_chaperone_HdeD"/>
</dbReference>
<proteinExistence type="predicted"/>
<keyword evidence="1" id="KW-0472">Membrane</keyword>
<keyword evidence="3" id="KW-1185">Reference proteome</keyword>
<feature type="transmembrane region" description="Helical" evidence="1">
    <location>
        <begin position="31"/>
        <end position="49"/>
    </location>
</feature>
<dbReference type="Proteomes" id="UP000050786">
    <property type="component" value="Unassembled WGS sequence"/>
</dbReference>
<evidence type="ECO:0000313" key="3">
    <source>
        <dbReference type="Proteomes" id="UP000050786"/>
    </source>
</evidence>
<dbReference type="GO" id="GO:0005886">
    <property type="term" value="C:plasma membrane"/>
    <property type="evidence" value="ECO:0007669"/>
    <property type="project" value="TreeGrafter"/>
</dbReference>
<accession>A0A0P1EPG2</accession>
<gene>
    <name evidence="2" type="ORF">RUM4293_03380</name>
</gene>
<feature type="transmembrane region" description="Helical" evidence="1">
    <location>
        <begin position="61"/>
        <end position="79"/>
    </location>
</feature>
<keyword evidence="1" id="KW-0812">Transmembrane</keyword>
<feature type="transmembrane region" description="Helical" evidence="1">
    <location>
        <begin position="115"/>
        <end position="135"/>
    </location>
</feature>
<dbReference type="PANTHER" id="PTHR34989:SF1">
    <property type="entry name" value="PROTEIN HDED"/>
    <property type="match status" value="1"/>
</dbReference>
<evidence type="ECO:0000256" key="1">
    <source>
        <dbReference type="SAM" id="Phobius"/>
    </source>
</evidence>
<protein>
    <submittedName>
        <fullName evidence="2">Acid-resistance membrane protein</fullName>
    </submittedName>
</protein>
<sequence>MGNKFLWILMALLSIIGGVIALMNPVFASGIATVMVAWLFVVFGALQVFAGFRVEGAGSKIWTILLGALAVYLGITILGHPLKGMMALTTMIAILCLAGGISKVILSFALEDRRFFWLVLVSGIASLAIGIIIFMNWPVSAVSALGILLGVQLLSDGVSALAMAFSSDGDAAADA</sequence>
<dbReference type="Pfam" id="PF03729">
    <property type="entry name" value="DUF308"/>
    <property type="match status" value="1"/>
</dbReference>